<dbReference type="eggNOG" id="COG3899">
    <property type="taxonomic scope" value="Bacteria"/>
</dbReference>
<dbReference type="InterPro" id="IPR000719">
    <property type="entry name" value="Prot_kinase_dom"/>
</dbReference>
<dbReference type="SUPFAM" id="SSF55073">
    <property type="entry name" value="Nucleotide cyclase"/>
    <property type="match status" value="1"/>
</dbReference>
<dbReference type="SUPFAM" id="SSF52540">
    <property type="entry name" value="P-loop containing nucleoside triphosphate hydrolases"/>
    <property type="match status" value="1"/>
</dbReference>
<dbReference type="GO" id="GO:0006355">
    <property type="term" value="P:regulation of DNA-templated transcription"/>
    <property type="evidence" value="ECO:0007669"/>
    <property type="project" value="InterPro"/>
</dbReference>
<proteinExistence type="predicted"/>
<dbReference type="GO" id="GO:0005524">
    <property type="term" value="F:ATP binding"/>
    <property type="evidence" value="ECO:0007669"/>
    <property type="project" value="InterPro"/>
</dbReference>
<dbReference type="Gene3D" id="3.30.450.20">
    <property type="entry name" value="PAS domain"/>
    <property type="match status" value="1"/>
</dbReference>
<dbReference type="PROSITE" id="PS50887">
    <property type="entry name" value="GGDEF"/>
    <property type="match status" value="1"/>
</dbReference>
<feature type="domain" description="GGDEF" evidence="5">
    <location>
        <begin position="1672"/>
        <end position="1808"/>
    </location>
</feature>
<dbReference type="CDD" id="cd00130">
    <property type="entry name" value="PAS"/>
    <property type="match status" value="1"/>
</dbReference>
<dbReference type="SUPFAM" id="SSF56112">
    <property type="entry name" value="Protein kinase-like (PK-like)"/>
    <property type="match status" value="1"/>
</dbReference>
<dbReference type="NCBIfam" id="TIGR00229">
    <property type="entry name" value="sensory_box"/>
    <property type="match status" value="1"/>
</dbReference>
<dbReference type="InterPro" id="IPR029787">
    <property type="entry name" value="Nucleotide_cyclase"/>
</dbReference>
<reference evidence="6 7" key="1">
    <citation type="submission" date="2014-08" db="EMBL/GenBank/DDBJ databases">
        <authorList>
            <person name="den Bakker H.C."/>
        </authorList>
    </citation>
    <scope>NUCLEOTIDE SEQUENCE [LARGE SCALE GENOMIC DNA]</scope>
    <source>
        <strain evidence="6 7">DSM 18334</strain>
    </source>
</reference>
<dbReference type="InterPro" id="IPR000014">
    <property type="entry name" value="PAS"/>
</dbReference>
<dbReference type="SUPFAM" id="SSF55785">
    <property type="entry name" value="PYP-like sensor domain (PAS domain)"/>
    <property type="match status" value="1"/>
</dbReference>
<dbReference type="SMART" id="SM00267">
    <property type="entry name" value="GGDEF"/>
    <property type="match status" value="1"/>
</dbReference>
<dbReference type="PANTHER" id="PTHR43642:SF1">
    <property type="entry name" value="HYBRID SIGNAL TRANSDUCTION HISTIDINE KINASE G"/>
    <property type="match status" value="1"/>
</dbReference>
<evidence type="ECO:0000313" key="7">
    <source>
        <dbReference type="Proteomes" id="UP000029734"/>
    </source>
</evidence>
<evidence type="ECO:0008006" key="8">
    <source>
        <dbReference type="Google" id="ProtNLM"/>
    </source>
</evidence>
<dbReference type="OrthoDB" id="9801841at2"/>
<dbReference type="Pfam" id="PF13191">
    <property type="entry name" value="AAA_16"/>
    <property type="match status" value="1"/>
</dbReference>
<dbReference type="InterPro" id="IPR003018">
    <property type="entry name" value="GAF"/>
</dbReference>
<dbReference type="eggNOG" id="COG2203">
    <property type="taxonomic scope" value="Bacteria"/>
</dbReference>
<accession>A0A098M564</accession>
<dbReference type="Pfam" id="PF00069">
    <property type="entry name" value="Pkinase"/>
    <property type="match status" value="1"/>
</dbReference>
<feature type="domain" description="PAS" evidence="3">
    <location>
        <begin position="1484"/>
        <end position="1553"/>
    </location>
</feature>
<evidence type="ECO:0000259" key="4">
    <source>
        <dbReference type="PROSITE" id="PS50113"/>
    </source>
</evidence>
<keyword evidence="7" id="KW-1185">Reference proteome</keyword>
<dbReference type="GO" id="GO:0016020">
    <property type="term" value="C:membrane"/>
    <property type="evidence" value="ECO:0007669"/>
    <property type="project" value="UniProtKB-SubCell"/>
</dbReference>
<dbReference type="SMART" id="SM00220">
    <property type="entry name" value="S_TKc"/>
    <property type="match status" value="1"/>
</dbReference>
<dbReference type="InterPro" id="IPR041664">
    <property type="entry name" value="AAA_16"/>
</dbReference>
<evidence type="ECO:0000313" key="6">
    <source>
        <dbReference type="EMBL" id="KGE17690.1"/>
    </source>
</evidence>
<comment type="caution">
    <text evidence="6">The sequence shown here is derived from an EMBL/GenBank/DDBJ whole genome shotgun (WGS) entry which is preliminary data.</text>
</comment>
<dbReference type="InterPro" id="IPR013767">
    <property type="entry name" value="PAS_fold"/>
</dbReference>
<dbReference type="Pfam" id="PF01590">
    <property type="entry name" value="GAF"/>
    <property type="match status" value="1"/>
</dbReference>
<organism evidence="6 7">
    <name type="scientific">Paenibacillus wynnii</name>
    <dbReference type="NCBI Taxonomy" id="268407"/>
    <lineage>
        <taxon>Bacteria</taxon>
        <taxon>Bacillati</taxon>
        <taxon>Bacillota</taxon>
        <taxon>Bacilli</taxon>
        <taxon>Bacillales</taxon>
        <taxon>Paenibacillaceae</taxon>
        <taxon>Paenibacillus</taxon>
    </lineage>
</organism>
<dbReference type="EMBL" id="JQCR01000003">
    <property type="protein sequence ID" value="KGE17690.1"/>
    <property type="molecule type" value="Genomic_DNA"/>
</dbReference>
<dbReference type="InterPro" id="IPR043128">
    <property type="entry name" value="Rev_trsase/Diguanyl_cyclase"/>
</dbReference>
<feature type="domain" description="Protein kinase" evidence="2">
    <location>
        <begin position="7"/>
        <end position="273"/>
    </location>
</feature>
<dbReference type="PROSITE" id="PS50113">
    <property type="entry name" value="PAC"/>
    <property type="match status" value="1"/>
</dbReference>
<dbReference type="SMART" id="SM00382">
    <property type="entry name" value="AAA"/>
    <property type="match status" value="1"/>
</dbReference>
<dbReference type="FunFam" id="3.30.70.270:FF:000001">
    <property type="entry name" value="Diguanylate cyclase domain protein"/>
    <property type="match status" value="1"/>
</dbReference>
<dbReference type="eggNOG" id="COG3706">
    <property type="taxonomic scope" value="Bacteria"/>
</dbReference>
<dbReference type="Gene3D" id="1.10.510.10">
    <property type="entry name" value="Transferase(Phosphotransferase) domain 1"/>
    <property type="match status" value="1"/>
</dbReference>
<dbReference type="InterPro" id="IPR035965">
    <property type="entry name" value="PAS-like_dom_sf"/>
</dbReference>
<dbReference type="SMART" id="SM00091">
    <property type="entry name" value="PAS"/>
    <property type="match status" value="1"/>
</dbReference>
<dbReference type="Pfam" id="PF00990">
    <property type="entry name" value="GGDEF"/>
    <property type="match status" value="1"/>
</dbReference>
<dbReference type="Pfam" id="PF00989">
    <property type="entry name" value="PAS"/>
    <property type="match status" value="1"/>
</dbReference>
<dbReference type="Gene3D" id="3.30.70.270">
    <property type="match status" value="1"/>
</dbReference>
<dbReference type="STRING" id="268407.PWYN_24270"/>
<dbReference type="InterPro" id="IPR000160">
    <property type="entry name" value="GGDEF_dom"/>
</dbReference>
<feature type="domain" description="PAC" evidence="4">
    <location>
        <begin position="1557"/>
        <end position="1608"/>
    </location>
</feature>
<dbReference type="PANTHER" id="PTHR43642">
    <property type="entry name" value="HYBRID SIGNAL TRANSDUCTION HISTIDINE KINASE G"/>
    <property type="match status" value="1"/>
</dbReference>
<evidence type="ECO:0000256" key="1">
    <source>
        <dbReference type="ARBA" id="ARBA00004167"/>
    </source>
</evidence>
<dbReference type="PROSITE" id="PS50112">
    <property type="entry name" value="PAS"/>
    <property type="match status" value="1"/>
</dbReference>
<dbReference type="NCBIfam" id="TIGR00254">
    <property type="entry name" value="GGDEF"/>
    <property type="match status" value="1"/>
</dbReference>
<dbReference type="Proteomes" id="UP000029734">
    <property type="component" value="Unassembled WGS sequence"/>
</dbReference>
<dbReference type="InterPro" id="IPR053159">
    <property type="entry name" value="Hybrid_Histidine_Kinase"/>
</dbReference>
<evidence type="ECO:0000259" key="5">
    <source>
        <dbReference type="PROSITE" id="PS50887"/>
    </source>
</evidence>
<dbReference type="PROSITE" id="PS50011">
    <property type="entry name" value="PROTEIN_KINASE_DOM"/>
    <property type="match status" value="1"/>
</dbReference>
<dbReference type="InterPro" id="IPR027417">
    <property type="entry name" value="P-loop_NTPase"/>
</dbReference>
<dbReference type="Gene3D" id="3.40.50.300">
    <property type="entry name" value="P-loop containing nucleotide triphosphate hydrolases"/>
    <property type="match status" value="1"/>
</dbReference>
<dbReference type="GO" id="GO:0004672">
    <property type="term" value="F:protein kinase activity"/>
    <property type="evidence" value="ECO:0007669"/>
    <property type="project" value="InterPro"/>
</dbReference>
<dbReference type="SMART" id="SM00065">
    <property type="entry name" value="GAF"/>
    <property type="match status" value="1"/>
</dbReference>
<comment type="subcellular location">
    <subcellularLocation>
        <location evidence="1">Membrane</location>
        <topology evidence="1">Single-pass membrane protein</topology>
    </subcellularLocation>
</comment>
<dbReference type="InterPro" id="IPR011009">
    <property type="entry name" value="Kinase-like_dom_sf"/>
</dbReference>
<dbReference type="CDD" id="cd01949">
    <property type="entry name" value="GGDEF"/>
    <property type="match status" value="1"/>
</dbReference>
<evidence type="ECO:0000259" key="3">
    <source>
        <dbReference type="PROSITE" id="PS50112"/>
    </source>
</evidence>
<sequence length="1811" mass="209167">MFAIDDYQILETLSDNYRKSVYRCRDAATEDTFILKVLKTEFTGHEEVMRFKQEYRLLKELSERTSGVTKPLKLEEQNGHYIMKLEDIRGRSLKKILEKEKLGLDTLLKLTIKIVDIIGAIHEKNVIHKDIKPSNIIWNQEKDVVQVIDFDLAVKLVKEKKEFQNSGVLEGSLLYISPEQTGRMNRDIDYRTDYYSLGVCIYEMVTGVKPHESVEMLDQIYSIIAKETTSPYTITEGKISKALSDIIMKLLEKSSEDRYRSAYGLKADLKKCLAETKDFEIAKEDRLNIFQIPQKIYGREEDIERLVDAFRRSASGNPQMMLVSGDAGVGKTALVHELHKYISQEKGIFAEGKFDQYNRNTPYSAMIQAFRRLISQLQSSRNVEYKDAMKNSLLKALDGNGALITGLIPELESWIGVQPEIDRLNPEEETNRFFMTFAKFIEGITNNNRPLVLFLDDVQWADLSSLQLVEKLILNNRLRKFFVICSYRHNDIPQGHLIFSSINRLEKSREVGRIVLDSLSVETVESLIADTLCTDSGSAKELADVIHKRTKGNSFFVNEILKDLYKKGYLYFDDLKGAWSWDLNQILNLPFNDNVVDFLIMNLKNLPEDVRRILMLSASIGSLFDFNMLSLIGEVDRVDIVRSLMKAVDEDIILPVNSNYWIFSDYLEEEEDVVQKMRIQFRFQHDRIQQAFYQMLDGETSKRLHLTIGRLLLKHLPPEEIEENIMDIATHLNKGVKYILTGEETDQVILLTLKAARKAKAAFGYDSAFTLLEAARSLLTEDSWLENEQQTSEIYQLYTECGYLSHQLEAANEACSILLRHTRDNFAIAQIYEMQANHYTYLGMMKESIASGKLGLQAMGIKIPEKIGMASVLIEFLKVKASLRGRKIEDIYEKPEMDDSRIKLIMRLLINFIPPSFISGETALFGFVVLKKVSMTLKYGNSPESALAFIGYSILLSGFGDLKGAFDFGRLGIRINDKFNDLQWKGAANVLYTLFCHTWTEPWETLEDWYTTSIESSLRSGDMLYLAHACFYLNLWNPTMDIPTNLLENSKSIAMIENTKYKEALATAKLFRQQLLSLAGELDDILSLNDGTFSEKAYVEQLEEAKYYSGIAIYYIYKMKLHFTYESYKSSLEFIDKAYPIIDTLAGSAFMEEFALYTFLNLAYCYQDLNTFEKVKAKARMRKEFSRVKKWAKHSPTNFQQHEYLMKAEWARVFSGKDELAGKYYDLAIEASEKGDFVRYKALTNELAAKFYYSREYREFAAYLLRQALYYYTVWGAKGKIKHLSEQHPNTMIKINTKDFLLGKTITDFTESIDLNSMIMASQAISKEIDLNKLLEALMDIVIKNAGAQRGCIVMRSNSNLLVEGEYSPEHNKINVVIHDYSLYRNLPESILNHVEEKGESLIYNDAFSETQFVNDSYIVKHRPKSMVCMPLINQNKTIAIIYLENNLVSGVFTKERMKVINLLSREMVFSLENASLYSDLERSEEKYRELVNNLQDGIFITQDKKCKYVNAALADMLGYEMEEMIDQPFEKFISEPERKKVMHFYSRRFDGKNAPQEYETSLRYKDNTREVYVIHKVTIINYMDKPAIQGTVKDITERKKAEEELRRHKEHLEELVVERTQELELNNDELNKYIQLIEKISITDELTGLYNRRYFNKIFQEEVDTAARNKDYLTYIMLDIDYFKKYNDTYGHYEGDNILRKLGENIKEFAGRANGYVFRLGGEEFGIIVSGFTPQQSGQFAEGIRRNVEDLRIEHAMSSEYGIITVSIGVAVVTLEGLREEDIYKLGDDALYQSKARGRNCVTLLIDTLL</sequence>
<dbReference type="InterPro" id="IPR029016">
    <property type="entry name" value="GAF-like_dom_sf"/>
</dbReference>
<dbReference type="InterPro" id="IPR000700">
    <property type="entry name" value="PAS-assoc_C"/>
</dbReference>
<protein>
    <recommendedName>
        <fullName evidence="8">Diguanylate cyclase</fullName>
    </recommendedName>
</protein>
<name>A0A098M564_9BACL</name>
<dbReference type="Gene3D" id="3.30.450.40">
    <property type="match status" value="1"/>
</dbReference>
<dbReference type="eggNOG" id="COG0515">
    <property type="taxonomic scope" value="Bacteria"/>
</dbReference>
<reference evidence="6 7" key="2">
    <citation type="submission" date="2014-10" db="EMBL/GenBank/DDBJ databases">
        <title>Comparative genomics of the Paenibacillus odorifer group.</title>
        <authorList>
            <person name="Tsai Y.-C."/>
            <person name="Martin N."/>
            <person name="Korlach J."/>
            <person name="Wiedmann M."/>
        </authorList>
    </citation>
    <scope>NUCLEOTIDE SEQUENCE [LARGE SCALE GENOMIC DNA]</scope>
    <source>
        <strain evidence="6 7">DSM 18334</strain>
    </source>
</reference>
<dbReference type="SUPFAM" id="SSF55781">
    <property type="entry name" value="GAF domain-like"/>
    <property type="match status" value="1"/>
</dbReference>
<gene>
    <name evidence="6" type="ORF">PWYN_24270</name>
</gene>
<dbReference type="InterPro" id="IPR003593">
    <property type="entry name" value="AAA+_ATPase"/>
</dbReference>
<dbReference type="RefSeq" id="WP_036656870.1">
    <property type="nucleotide sequence ID" value="NZ_JQCR01000003.1"/>
</dbReference>
<dbReference type="CDD" id="cd14014">
    <property type="entry name" value="STKc_PknB_like"/>
    <property type="match status" value="1"/>
</dbReference>
<evidence type="ECO:0000259" key="2">
    <source>
        <dbReference type="PROSITE" id="PS50011"/>
    </source>
</evidence>